<dbReference type="EMBL" id="CABVQN010000003">
    <property type="protein sequence ID" value="VWC76994.1"/>
    <property type="molecule type" value="Genomic_DNA"/>
</dbReference>
<name>A0A6P2V523_BURL3</name>
<evidence type="ECO:0000313" key="1">
    <source>
        <dbReference type="EMBL" id="VWC76994.1"/>
    </source>
</evidence>
<dbReference type="Proteomes" id="UP000494110">
    <property type="component" value="Unassembled WGS sequence"/>
</dbReference>
<gene>
    <name evidence="1" type="ORF">BLA39750_00946</name>
</gene>
<reference evidence="1 2" key="1">
    <citation type="submission" date="2019-09" db="EMBL/GenBank/DDBJ databases">
        <authorList>
            <person name="Depoorter E."/>
        </authorList>
    </citation>
    <scope>NUCLEOTIDE SEQUENCE [LARGE SCALE GENOMIC DNA]</scope>
    <source>
        <strain evidence="1">R-39750</strain>
    </source>
</reference>
<evidence type="ECO:0000313" key="2">
    <source>
        <dbReference type="Proteomes" id="UP000494110"/>
    </source>
</evidence>
<proteinExistence type="predicted"/>
<sequence length="140" mass="15131">MRTYPRNSAQAAARIVALVLIADGHIDPSEERLLEKSDIKRQLGIESAEFAQIVQTVCEDRAIGHVSSSAISGHFDQETLETLLAEIDDPDLRVRIIKICLAVASADGHLAGGEISVLGTILTAWTPQTMNFALDEHSLA</sequence>
<dbReference type="CDD" id="cd07177">
    <property type="entry name" value="terB_like"/>
    <property type="match status" value="1"/>
</dbReference>
<dbReference type="InterPro" id="IPR029024">
    <property type="entry name" value="TerB-like"/>
</dbReference>
<organism evidence="1 2">
    <name type="scientific">Burkholderia lata (strain ATCC 17760 / DSM 23089 / LMG 22485 / NCIMB 9086 / R18194 / 383)</name>
    <dbReference type="NCBI Taxonomy" id="482957"/>
    <lineage>
        <taxon>Bacteria</taxon>
        <taxon>Pseudomonadati</taxon>
        <taxon>Pseudomonadota</taxon>
        <taxon>Betaproteobacteria</taxon>
        <taxon>Burkholderiales</taxon>
        <taxon>Burkholderiaceae</taxon>
        <taxon>Burkholderia</taxon>
        <taxon>Burkholderia cepacia complex</taxon>
    </lineage>
</organism>
<dbReference type="AlphaFoldDB" id="A0A6P2V523"/>
<dbReference type="SUPFAM" id="SSF158682">
    <property type="entry name" value="TerB-like"/>
    <property type="match status" value="1"/>
</dbReference>
<protein>
    <submittedName>
        <fullName evidence="1">Uncharacterized protein</fullName>
    </submittedName>
</protein>
<dbReference type="Gene3D" id="1.10.3680.10">
    <property type="entry name" value="TerB-like"/>
    <property type="match status" value="1"/>
</dbReference>
<dbReference type="RefSeq" id="WP_175011094.1">
    <property type="nucleotide sequence ID" value="NZ_CABVQN010000003.1"/>
</dbReference>
<accession>A0A6P2V523</accession>